<dbReference type="InterPro" id="IPR002716">
    <property type="entry name" value="PIN_dom"/>
</dbReference>
<dbReference type="CDD" id="cd18683">
    <property type="entry name" value="PIN_VapC-like"/>
    <property type="match status" value="1"/>
</dbReference>
<keyword evidence="3" id="KW-1185">Reference proteome</keyword>
<dbReference type="Gene3D" id="3.40.50.1010">
    <property type="entry name" value="5'-nuclease"/>
    <property type="match status" value="1"/>
</dbReference>
<sequence length="132" mass="14368">MIGIDTNVLVRYLAQDDEAQSAAASQIIDGLTTELPGYISQVVLVETVWVLVHSYKMPRAALVEVIEMLLRTRELVIEAAEVGYLALAAFRGSNADFSDALIAHGGRLAGCRETVTFDRRAARAMGMQLLDT</sequence>
<dbReference type="RefSeq" id="WP_109707199.1">
    <property type="nucleotide sequence ID" value="NZ_QGDB01000004.1"/>
</dbReference>
<dbReference type="OrthoDB" id="3175275at2"/>
<evidence type="ECO:0000313" key="3">
    <source>
        <dbReference type="Proteomes" id="UP000245865"/>
    </source>
</evidence>
<organism evidence="2 3">
    <name type="scientific">Falsochrobactrum shanghaiense</name>
    <dbReference type="NCBI Taxonomy" id="2201899"/>
    <lineage>
        <taxon>Bacteria</taxon>
        <taxon>Pseudomonadati</taxon>
        <taxon>Pseudomonadota</taxon>
        <taxon>Alphaproteobacteria</taxon>
        <taxon>Hyphomicrobiales</taxon>
        <taxon>Brucellaceae</taxon>
        <taxon>Falsochrobactrum</taxon>
    </lineage>
</organism>
<dbReference type="SUPFAM" id="SSF88723">
    <property type="entry name" value="PIN domain-like"/>
    <property type="match status" value="1"/>
</dbReference>
<protein>
    <submittedName>
        <fullName evidence="2">VapC toxin family PIN domain ribonuclease</fullName>
    </submittedName>
</protein>
<dbReference type="PANTHER" id="PTHR39664">
    <property type="match status" value="1"/>
</dbReference>
<proteinExistence type="predicted"/>
<dbReference type="InterPro" id="IPR029060">
    <property type="entry name" value="PIN-like_dom_sf"/>
</dbReference>
<dbReference type="AlphaFoldDB" id="A0A316J8X8"/>
<gene>
    <name evidence="2" type="ORF">DKP76_12885</name>
</gene>
<reference evidence="2 3" key="1">
    <citation type="submission" date="2018-05" db="EMBL/GenBank/DDBJ databases">
        <title>Comparative genomic sequence analysis between strain HN4 and CCM 8460T (Falsochrobactrum ovis) will provide more evidence to prove that HN4 is a new species of Falsochrobactrum.</title>
        <authorList>
            <person name="Lyu W."/>
            <person name="Sun L."/>
            <person name="Yao L."/>
        </authorList>
    </citation>
    <scope>NUCLEOTIDE SEQUENCE [LARGE SCALE GENOMIC DNA]</scope>
    <source>
        <strain evidence="2 3">HN4</strain>
    </source>
</reference>
<dbReference type="Proteomes" id="UP000245865">
    <property type="component" value="Unassembled WGS sequence"/>
</dbReference>
<accession>A0A316J8X8</accession>
<dbReference type="Pfam" id="PF01850">
    <property type="entry name" value="PIN"/>
    <property type="match status" value="1"/>
</dbReference>
<name>A0A316J8X8_9HYPH</name>
<evidence type="ECO:0000313" key="2">
    <source>
        <dbReference type="EMBL" id="PWL17638.1"/>
    </source>
</evidence>
<dbReference type="PANTHER" id="PTHR39664:SF2">
    <property type="entry name" value="NUCLEIC ACID-BINDING PROTEIN, CONTAINING PIN DOMAIN-RELATED"/>
    <property type="match status" value="1"/>
</dbReference>
<comment type="caution">
    <text evidence="2">The sequence shown here is derived from an EMBL/GenBank/DDBJ whole genome shotgun (WGS) entry which is preliminary data.</text>
</comment>
<evidence type="ECO:0000259" key="1">
    <source>
        <dbReference type="Pfam" id="PF01850"/>
    </source>
</evidence>
<feature type="domain" description="PIN" evidence="1">
    <location>
        <begin position="4"/>
        <end position="124"/>
    </location>
</feature>
<dbReference type="EMBL" id="QGDB01000004">
    <property type="protein sequence ID" value="PWL17638.1"/>
    <property type="molecule type" value="Genomic_DNA"/>
</dbReference>